<sequence>MSKASLKGIDDLAHLLKGVASKEIKSKYATDYYEEYEKLMKNHYKNRKRREATVPEPTYEKLFSKKNSTKSIIFNKVDQLEERQLPYWRQLDSAKMELLDRGLGPRNIFEEQIEWTKKGKMWPYPIDNEYLLGEEDNVSFVDHVFLEAELSKHKLPRSEAIDHYMELVLTGLSKNPYMSVEKKHEHIRWFADYFKGAAEGKYKELFFFNMPLTNGNDLLAAIHHKGAKDEKSTSSILLNSLRFKQAQERDELEKLFLKDRISCKNDELSHDVGNVGRSEVCSGPSPPYGQRIINGQHYEPLPTFPVTSHQQIGHQQIGNYQFQQSLMSNYYQQFPQFWLNNYQQAVQLQLNYNADLSSQMNGQSFRNLSNQRHIADKQFYNGL</sequence>
<evidence type="ECO:0000313" key="2">
    <source>
        <dbReference type="Proteomes" id="UP001497535"/>
    </source>
</evidence>
<evidence type="ECO:0000313" key="1">
    <source>
        <dbReference type="EMBL" id="CAK5110492.1"/>
    </source>
</evidence>
<organism evidence="1 2">
    <name type="scientific">Meloidogyne enterolobii</name>
    <name type="common">Root-knot nematode worm</name>
    <name type="synonym">Meloidogyne mayaguensis</name>
    <dbReference type="NCBI Taxonomy" id="390850"/>
    <lineage>
        <taxon>Eukaryota</taxon>
        <taxon>Metazoa</taxon>
        <taxon>Ecdysozoa</taxon>
        <taxon>Nematoda</taxon>
        <taxon>Chromadorea</taxon>
        <taxon>Rhabditida</taxon>
        <taxon>Tylenchina</taxon>
        <taxon>Tylenchomorpha</taxon>
        <taxon>Tylenchoidea</taxon>
        <taxon>Meloidogynidae</taxon>
        <taxon>Meloidogyninae</taxon>
        <taxon>Meloidogyne</taxon>
    </lineage>
</organism>
<protein>
    <submittedName>
        <fullName evidence="1">Uncharacterized protein</fullName>
    </submittedName>
</protein>
<keyword evidence="2" id="KW-1185">Reference proteome</keyword>
<comment type="caution">
    <text evidence="1">The sequence shown here is derived from an EMBL/GenBank/DDBJ whole genome shotgun (WGS) entry which is preliminary data.</text>
</comment>
<reference evidence="1" key="1">
    <citation type="submission" date="2023-11" db="EMBL/GenBank/DDBJ databases">
        <authorList>
            <person name="Poullet M."/>
        </authorList>
    </citation>
    <scope>NUCLEOTIDE SEQUENCE</scope>
    <source>
        <strain evidence="1">E1834</strain>
    </source>
</reference>
<dbReference type="Proteomes" id="UP001497535">
    <property type="component" value="Unassembled WGS sequence"/>
</dbReference>
<dbReference type="EMBL" id="CAVMJV010000136">
    <property type="protein sequence ID" value="CAK5110492.1"/>
    <property type="molecule type" value="Genomic_DNA"/>
</dbReference>
<accession>A0ACB1B0P7</accession>
<name>A0ACB1B0P7_MELEN</name>
<gene>
    <name evidence="1" type="ORF">MENTE1834_LOCUS44445</name>
</gene>
<proteinExistence type="predicted"/>